<proteinExistence type="predicted"/>
<sequence>MEKMLQTIRSTLRKLFLTYLLITFLLHEPFIEALINILVTTHILLRIASDHIQLLAVKHSPTFMSWLLDDTGGLRARILAHYREFLVLMTPFIHYVLARMTVWGTAFANESPRWLCAFNEWLVKIGSWMVGSVTGLLGVYLKIEWQKAGDDVAQLCRMVRK</sequence>
<organism evidence="1 2">
    <name type="scientific">Pleomassaria siparia CBS 279.74</name>
    <dbReference type="NCBI Taxonomy" id="1314801"/>
    <lineage>
        <taxon>Eukaryota</taxon>
        <taxon>Fungi</taxon>
        <taxon>Dikarya</taxon>
        <taxon>Ascomycota</taxon>
        <taxon>Pezizomycotina</taxon>
        <taxon>Dothideomycetes</taxon>
        <taxon>Pleosporomycetidae</taxon>
        <taxon>Pleosporales</taxon>
        <taxon>Pleomassariaceae</taxon>
        <taxon>Pleomassaria</taxon>
    </lineage>
</organism>
<keyword evidence="2" id="KW-1185">Reference proteome</keyword>
<protein>
    <submittedName>
        <fullName evidence="1">Uncharacterized protein</fullName>
    </submittedName>
</protein>
<name>A0A6G1KMV3_9PLEO</name>
<evidence type="ECO:0000313" key="2">
    <source>
        <dbReference type="Proteomes" id="UP000799428"/>
    </source>
</evidence>
<dbReference type="Proteomes" id="UP000799428">
    <property type="component" value="Unassembled WGS sequence"/>
</dbReference>
<dbReference type="EMBL" id="MU005765">
    <property type="protein sequence ID" value="KAF2713721.1"/>
    <property type="molecule type" value="Genomic_DNA"/>
</dbReference>
<dbReference type="AlphaFoldDB" id="A0A6G1KMV3"/>
<evidence type="ECO:0000313" key="1">
    <source>
        <dbReference type="EMBL" id="KAF2713721.1"/>
    </source>
</evidence>
<accession>A0A6G1KMV3</accession>
<gene>
    <name evidence="1" type="ORF">K504DRAFT_498517</name>
</gene>
<dbReference type="OrthoDB" id="10549649at2759"/>
<reference evidence="1" key="1">
    <citation type="journal article" date="2020" name="Stud. Mycol.">
        <title>101 Dothideomycetes genomes: a test case for predicting lifestyles and emergence of pathogens.</title>
        <authorList>
            <person name="Haridas S."/>
            <person name="Albert R."/>
            <person name="Binder M."/>
            <person name="Bloem J."/>
            <person name="Labutti K."/>
            <person name="Salamov A."/>
            <person name="Andreopoulos B."/>
            <person name="Baker S."/>
            <person name="Barry K."/>
            <person name="Bills G."/>
            <person name="Bluhm B."/>
            <person name="Cannon C."/>
            <person name="Castanera R."/>
            <person name="Culley D."/>
            <person name="Daum C."/>
            <person name="Ezra D."/>
            <person name="Gonzalez J."/>
            <person name="Henrissat B."/>
            <person name="Kuo A."/>
            <person name="Liang C."/>
            <person name="Lipzen A."/>
            <person name="Lutzoni F."/>
            <person name="Magnuson J."/>
            <person name="Mondo S."/>
            <person name="Nolan M."/>
            <person name="Ohm R."/>
            <person name="Pangilinan J."/>
            <person name="Park H.-J."/>
            <person name="Ramirez L."/>
            <person name="Alfaro M."/>
            <person name="Sun H."/>
            <person name="Tritt A."/>
            <person name="Yoshinaga Y."/>
            <person name="Zwiers L.-H."/>
            <person name="Turgeon B."/>
            <person name="Goodwin S."/>
            <person name="Spatafora J."/>
            <person name="Crous P."/>
            <person name="Grigoriev I."/>
        </authorList>
    </citation>
    <scope>NUCLEOTIDE SEQUENCE</scope>
    <source>
        <strain evidence="1">CBS 279.74</strain>
    </source>
</reference>